<dbReference type="CDD" id="cd00165">
    <property type="entry name" value="S4"/>
    <property type="match status" value="1"/>
</dbReference>
<dbReference type="GO" id="GO:0003727">
    <property type="term" value="F:single-stranded RNA binding"/>
    <property type="evidence" value="ECO:0007669"/>
    <property type="project" value="InterPro"/>
</dbReference>
<evidence type="ECO:0000313" key="7">
    <source>
        <dbReference type="EMBL" id="MBO1248370.1"/>
    </source>
</evidence>
<sequence>MSVIKPDSTPSTGVRLDKWLWAARFFKTRSLAAEEIHKGRVSINGSTAKAAREVRVGDTIALRQGNMPKTVIVRALSAMRGPATVAQLLYYETEESQQQRLQLTVQRRLAPEPAAAISQQRQGRPTKRQRRDLDTARNSGNWGERWSAHWQE</sequence>
<dbReference type="PIRSF" id="PIRSF016821">
    <property type="entry name" value="HSP15"/>
    <property type="match status" value="1"/>
</dbReference>
<evidence type="ECO:0000259" key="6">
    <source>
        <dbReference type="SMART" id="SM00363"/>
    </source>
</evidence>
<keyword evidence="8" id="KW-1185">Reference proteome</keyword>
<dbReference type="SMART" id="SM00363">
    <property type="entry name" value="S4"/>
    <property type="match status" value="1"/>
</dbReference>
<evidence type="ECO:0000256" key="1">
    <source>
        <dbReference type="ARBA" id="ARBA00008396"/>
    </source>
</evidence>
<dbReference type="RefSeq" id="WP_207573926.1">
    <property type="nucleotide sequence ID" value="NZ_JAFNME010000001.1"/>
</dbReference>
<keyword evidence="2 4" id="KW-0694">RNA-binding</keyword>
<feature type="domain" description="RNA-binding S4" evidence="6">
    <location>
        <begin position="14"/>
        <end position="77"/>
    </location>
</feature>
<dbReference type="Gene3D" id="3.10.290.10">
    <property type="entry name" value="RNA-binding S4 domain"/>
    <property type="match status" value="1"/>
</dbReference>
<dbReference type="AlphaFoldDB" id="A0A939K929"/>
<dbReference type="InterPro" id="IPR025708">
    <property type="entry name" value="HSP15"/>
</dbReference>
<reference evidence="7" key="1">
    <citation type="submission" date="2021-03" db="EMBL/GenBank/DDBJ databases">
        <title>Comamonas denitrificans.</title>
        <authorList>
            <person name="Finster K."/>
        </authorList>
    </citation>
    <scope>NUCLEOTIDE SEQUENCE</scope>
    <source>
        <strain evidence="7">MM2021_4</strain>
    </source>
</reference>
<evidence type="ECO:0000256" key="2">
    <source>
        <dbReference type="ARBA" id="ARBA00022884"/>
    </source>
</evidence>
<protein>
    <submittedName>
        <fullName evidence="7">RNA-binding S4 domain-containing protein</fullName>
    </submittedName>
</protein>
<dbReference type="Pfam" id="PF01479">
    <property type="entry name" value="S4"/>
    <property type="match status" value="1"/>
</dbReference>
<dbReference type="InterPro" id="IPR036986">
    <property type="entry name" value="S4_RNA-bd_sf"/>
</dbReference>
<dbReference type="GO" id="GO:0043023">
    <property type="term" value="F:ribosomal large subunit binding"/>
    <property type="evidence" value="ECO:0007669"/>
    <property type="project" value="InterPro"/>
</dbReference>
<dbReference type="InterPro" id="IPR002942">
    <property type="entry name" value="S4_RNA-bd"/>
</dbReference>
<comment type="similarity">
    <text evidence="1">Belongs to the HSP15 family.</text>
</comment>
<accession>A0A939K929</accession>
<proteinExistence type="inferred from homology"/>
<name>A0A939K929_9BURK</name>
<comment type="caution">
    <text evidence="7">The sequence shown here is derived from an EMBL/GenBank/DDBJ whole genome shotgun (WGS) entry which is preliminary data.</text>
</comment>
<dbReference type="GO" id="GO:0034605">
    <property type="term" value="P:cellular response to heat"/>
    <property type="evidence" value="ECO:0007669"/>
    <property type="project" value="InterPro"/>
</dbReference>
<dbReference type="Proteomes" id="UP000664731">
    <property type="component" value="Unassembled WGS sequence"/>
</dbReference>
<organism evidence="7 8">
    <name type="scientific">Comamonas denitrificans</name>
    <dbReference type="NCBI Taxonomy" id="117506"/>
    <lineage>
        <taxon>Bacteria</taxon>
        <taxon>Pseudomonadati</taxon>
        <taxon>Pseudomonadota</taxon>
        <taxon>Betaproteobacteria</taxon>
        <taxon>Burkholderiales</taxon>
        <taxon>Comamonadaceae</taxon>
        <taxon>Comamonas</taxon>
    </lineage>
</organism>
<evidence type="ECO:0000256" key="4">
    <source>
        <dbReference type="PROSITE-ProRule" id="PRU00182"/>
    </source>
</evidence>
<dbReference type="EMBL" id="JAFNME010000001">
    <property type="protein sequence ID" value="MBO1248370.1"/>
    <property type="molecule type" value="Genomic_DNA"/>
</dbReference>
<evidence type="ECO:0000256" key="5">
    <source>
        <dbReference type="SAM" id="MobiDB-lite"/>
    </source>
</evidence>
<dbReference type="SUPFAM" id="SSF55174">
    <property type="entry name" value="Alpha-L RNA-binding motif"/>
    <property type="match status" value="1"/>
</dbReference>
<feature type="region of interest" description="Disordered" evidence="5">
    <location>
        <begin position="111"/>
        <end position="152"/>
    </location>
</feature>
<evidence type="ECO:0000313" key="8">
    <source>
        <dbReference type="Proteomes" id="UP000664731"/>
    </source>
</evidence>
<evidence type="ECO:0000256" key="3">
    <source>
        <dbReference type="ARBA" id="ARBA00023125"/>
    </source>
</evidence>
<dbReference type="GO" id="GO:0003677">
    <property type="term" value="F:DNA binding"/>
    <property type="evidence" value="ECO:0007669"/>
    <property type="project" value="UniProtKB-KW"/>
</dbReference>
<gene>
    <name evidence="7" type="ORF">J1777_00745</name>
</gene>
<dbReference type="PROSITE" id="PS50889">
    <property type="entry name" value="S4"/>
    <property type="match status" value="1"/>
</dbReference>
<keyword evidence="3" id="KW-0238">DNA-binding</keyword>